<feature type="transmembrane region" description="Helical" evidence="1">
    <location>
        <begin position="34"/>
        <end position="54"/>
    </location>
</feature>
<name>A0A6C2UQ37_9BACT</name>
<reference evidence="2 3" key="1">
    <citation type="submission" date="2019-04" db="EMBL/GenBank/DDBJ databases">
        <authorList>
            <person name="Van Vliet M D."/>
        </authorList>
    </citation>
    <scope>NUCLEOTIDE SEQUENCE [LARGE SCALE GENOMIC DNA]</scope>
    <source>
        <strain evidence="2 3">F21</strain>
    </source>
</reference>
<dbReference type="Pfam" id="PF13367">
    <property type="entry name" value="PrsW-protease"/>
    <property type="match status" value="1"/>
</dbReference>
<dbReference type="PANTHER" id="PTHR36844:SF1">
    <property type="entry name" value="PROTEASE PRSW"/>
    <property type="match status" value="1"/>
</dbReference>
<keyword evidence="1" id="KW-0472">Membrane</keyword>
<proteinExistence type="predicted"/>
<gene>
    <name evidence="2" type="ORF">SCARR_03464</name>
</gene>
<feature type="transmembrane region" description="Helical" evidence="1">
    <location>
        <begin position="74"/>
        <end position="95"/>
    </location>
</feature>
<dbReference type="InterPro" id="IPR026898">
    <property type="entry name" value="PrsW"/>
</dbReference>
<feature type="transmembrane region" description="Helical" evidence="1">
    <location>
        <begin position="6"/>
        <end position="22"/>
    </location>
</feature>
<keyword evidence="1" id="KW-1133">Transmembrane helix</keyword>
<dbReference type="AlphaFoldDB" id="A0A6C2UQ37"/>
<evidence type="ECO:0008006" key="4">
    <source>
        <dbReference type="Google" id="ProtNLM"/>
    </source>
</evidence>
<feature type="transmembrane region" description="Helical" evidence="1">
    <location>
        <begin position="107"/>
        <end position="127"/>
    </location>
</feature>
<dbReference type="Proteomes" id="UP000346198">
    <property type="component" value="Unassembled WGS sequence"/>
</dbReference>
<dbReference type="RefSeq" id="WP_168433386.1">
    <property type="nucleotide sequence ID" value="NZ_CAAHFH010000002.1"/>
</dbReference>
<sequence length="356" mass="41151">MPFKTILVVISFLFGLLIIRRLRQYDVHEQEPFGKMLAVTVWGGLLSIVLSLFLYRVLQEAGISIRAGVPFSYFYVGFIEELAKLSALFLSWMFIRNELNEPTDGPIYIACVALGFSLIENYFYAVATPATSLLVVIRLIICTPMHMAFSMFMGLAFFWAMRCKGGWGILLCAYIFAGVYHSLYNIFVSYWFLLPGVYLILTSAYRWMHRLLGYTAAQSPFRQSLAEFIHTAPRPEIEEGFECLDCGNRAPKPTYTHGRIRVQKCEDCGAYLCTKASLCQMVHQYGSLFGSLHKHIKRLSKHRKHLCVLEAGNRIDKKKRIACFQLDEFNSVLETMTRRHIEQTEKKWWFPFKCER</sequence>
<keyword evidence="3" id="KW-1185">Reference proteome</keyword>
<feature type="transmembrane region" description="Helical" evidence="1">
    <location>
        <begin position="133"/>
        <end position="160"/>
    </location>
</feature>
<evidence type="ECO:0000313" key="3">
    <source>
        <dbReference type="Proteomes" id="UP000346198"/>
    </source>
</evidence>
<dbReference type="PANTHER" id="PTHR36844">
    <property type="entry name" value="PROTEASE PRSW"/>
    <property type="match status" value="1"/>
</dbReference>
<organism evidence="2 3">
    <name type="scientific">Pontiella sulfatireligans</name>
    <dbReference type="NCBI Taxonomy" id="2750658"/>
    <lineage>
        <taxon>Bacteria</taxon>
        <taxon>Pseudomonadati</taxon>
        <taxon>Kiritimatiellota</taxon>
        <taxon>Kiritimatiellia</taxon>
        <taxon>Kiritimatiellales</taxon>
        <taxon>Pontiellaceae</taxon>
        <taxon>Pontiella</taxon>
    </lineage>
</organism>
<dbReference type="EMBL" id="CAAHFH010000002">
    <property type="protein sequence ID" value="VGO21391.1"/>
    <property type="molecule type" value="Genomic_DNA"/>
</dbReference>
<evidence type="ECO:0000313" key="2">
    <source>
        <dbReference type="EMBL" id="VGO21391.1"/>
    </source>
</evidence>
<protein>
    <recommendedName>
        <fullName evidence="4">Protease PrsW</fullName>
    </recommendedName>
</protein>
<feature type="transmembrane region" description="Helical" evidence="1">
    <location>
        <begin position="190"/>
        <end position="208"/>
    </location>
</feature>
<keyword evidence="1" id="KW-0812">Transmembrane</keyword>
<dbReference type="GO" id="GO:0008233">
    <property type="term" value="F:peptidase activity"/>
    <property type="evidence" value="ECO:0007669"/>
    <property type="project" value="InterPro"/>
</dbReference>
<feature type="transmembrane region" description="Helical" evidence="1">
    <location>
        <begin position="167"/>
        <end position="184"/>
    </location>
</feature>
<evidence type="ECO:0000256" key="1">
    <source>
        <dbReference type="SAM" id="Phobius"/>
    </source>
</evidence>
<accession>A0A6C2UQ37</accession>